<dbReference type="EMBL" id="FWEW01003550">
    <property type="protein sequence ID" value="SLM39769.1"/>
    <property type="molecule type" value="Genomic_DNA"/>
</dbReference>
<evidence type="ECO:0000256" key="1">
    <source>
        <dbReference type="SAM" id="MobiDB-lite"/>
    </source>
</evidence>
<keyword evidence="3" id="KW-0732">Signal</keyword>
<dbReference type="PANTHER" id="PTHR40623">
    <property type="entry name" value="INTEGRAL MEMBRANE PROTEIN"/>
    <property type="match status" value="1"/>
</dbReference>
<keyword evidence="2" id="KW-1133">Transmembrane helix</keyword>
<feature type="transmembrane region" description="Helical" evidence="2">
    <location>
        <begin position="75"/>
        <end position="98"/>
    </location>
</feature>
<reference evidence="5" key="1">
    <citation type="submission" date="2017-03" db="EMBL/GenBank/DDBJ databases">
        <authorList>
            <person name="Sharma R."/>
            <person name="Thines M."/>
        </authorList>
    </citation>
    <scope>NUCLEOTIDE SEQUENCE [LARGE SCALE GENOMIC DNA]</scope>
</reference>
<feature type="chain" id="PRO_5010740245" evidence="3">
    <location>
        <begin position="25"/>
        <end position="222"/>
    </location>
</feature>
<name>A0A1W5DA71_9LECA</name>
<keyword evidence="2" id="KW-0472">Membrane</keyword>
<dbReference type="Proteomes" id="UP000192927">
    <property type="component" value="Unassembled WGS sequence"/>
</dbReference>
<dbReference type="AlphaFoldDB" id="A0A1W5DA71"/>
<keyword evidence="2" id="KW-0812">Transmembrane</keyword>
<sequence length="222" mass="24311">MVKRNSFLAKWLLPFLVSIQFLEIFPHRFTESGTKHQYLVSRFDGRKRYINCVLVEGGPFAGCFAMGWFGSLQLAYKYAIIFGSLLIITLAAGAAKVIHDRRQLQKHTKREELEATGAREEVYELHSRELDGGDLFGIRAIESGYYGGVAQSRPTSAAGSHSPSGSISDTLMGSHVSLTFHGTTPTSSMQSLPIIARQPSPLASNSAKSHDTEISGSPKANY</sequence>
<dbReference type="PANTHER" id="PTHR40623:SF1">
    <property type="match status" value="1"/>
</dbReference>
<evidence type="ECO:0000256" key="3">
    <source>
        <dbReference type="SAM" id="SignalP"/>
    </source>
</evidence>
<feature type="signal peptide" evidence="3">
    <location>
        <begin position="1"/>
        <end position="24"/>
    </location>
</feature>
<accession>A0A1W5DA71</accession>
<feature type="region of interest" description="Disordered" evidence="1">
    <location>
        <begin position="200"/>
        <end position="222"/>
    </location>
</feature>
<proteinExistence type="predicted"/>
<protein>
    <submittedName>
        <fullName evidence="4">Uncharacterized protein</fullName>
    </submittedName>
</protein>
<feature type="transmembrane region" description="Helical" evidence="2">
    <location>
        <begin position="49"/>
        <end position="69"/>
    </location>
</feature>
<evidence type="ECO:0000313" key="4">
    <source>
        <dbReference type="EMBL" id="SLM39769.1"/>
    </source>
</evidence>
<evidence type="ECO:0000256" key="2">
    <source>
        <dbReference type="SAM" id="Phobius"/>
    </source>
</evidence>
<organism evidence="4 5">
    <name type="scientific">Lasallia pustulata</name>
    <dbReference type="NCBI Taxonomy" id="136370"/>
    <lineage>
        <taxon>Eukaryota</taxon>
        <taxon>Fungi</taxon>
        <taxon>Dikarya</taxon>
        <taxon>Ascomycota</taxon>
        <taxon>Pezizomycotina</taxon>
        <taxon>Lecanoromycetes</taxon>
        <taxon>OSLEUM clade</taxon>
        <taxon>Umbilicariomycetidae</taxon>
        <taxon>Umbilicariales</taxon>
        <taxon>Umbilicariaceae</taxon>
        <taxon>Lasallia</taxon>
    </lineage>
</organism>
<keyword evidence="5" id="KW-1185">Reference proteome</keyword>
<evidence type="ECO:0000313" key="5">
    <source>
        <dbReference type="Proteomes" id="UP000192927"/>
    </source>
</evidence>